<name>A0A821FAH0_9BILA</name>
<keyword evidence="1" id="KW-0812">Transmembrane</keyword>
<evidence type="ECO:0000313" key="5">
    <source>
        <dbReference type="EMBL" id="CAF4306208.1"/>
    </source>
</evidence>
<keyword evidence="1" id="KW-0472">Membrane</keyword>
<evidence type="ECO:0000313" key="9">
    <source>
        <dbReference type="Proteomes" id="UP000663848"/>
    </source>
</evidence>
<protein>
    <submittedName>
        <fullName evidence="8">Uncharacterized protein</fullName>
    </submittedName>
</protein>
<dbReference type="Proteomes" id="UP000663851">
    <property type="component" value="Unassembled WGS sequence"/>
</dbReference>
<dbReference type="EMBL" id="CAJNYU010001802">
    <property type="protein sequence ID" value="CAF3468707.1"/>
    <property type="molecule type" value="Genomic_DNA"/>
</dbReference>
<evidence type="ECO:0000256" key="1">
    <source>
        <dbReference type="SAM" id="Phobius"/>
    </source>
</evidence>
<evidence type="ECO:0000313" key="3">
    <source>
        <dbReference type="EMBL" id="CAF3307460.1"/>
    </source>
</evidence>
<dbReference type="EMBL" id="CAJOBP010001719">
    <property type="protein sequence ID" value="CAF4306208.1"/>
    <property type="molecule type" value="Genomic_DNA"/>
</dbReference>
<dbReference type="EMBL" id="CAJNYT010000029">
    <property type="protein sequence ID" value="CAF3307460.1"/>
    <property type="molecule type" value="Genomic_DNA"/>
</dbReference>
<evidence type="ECO:0000313" key="7">
    <source>
        <dbReference type="EMBL" id="CAF4549200.1"/>
    </source>
</evidence>
<dbReference type="EMBL" id="CAJOBR010001968">
    <property type="protein sequence ID" value="CAF4648226.1"/>
    <property type="molecule type" value="Genomic_DNA"/>
</dbReference>
<dbReference type="AlphaFoldDB" id="A0A821FAH0"/>
<evidence type="ECO:0000313" key="6">
    <source>
        <dbReference type="EMBL" id="CAF4423046.1"/>
    </source>
</evidence>
<dbReference type="EMBL" id="CAJNXB010002624">
    <property type="protein sequence ID" value="CAF3265738.1"/>
    <property type="molecule type" value="Genomic_DNA"/>
</dbReference>
<dbReference type="Proteomes" id="UP000663848">
    <property type="component" value="Unassembled WGS sequence"/>
</dbReference>
<comment type="caution">
    <text evidence="8">The sequence shown here is derived from an EMBL/GenBank/DDBJ whole genome shotgun (WGS) entry which is preliminary data.</text>
</comment>
<evidence type="ECO:0000313" key="8">
    <source>
        <dbReference type="EMBL" id="CAF4648226.1"/>
    </source>
</evidence>
<dbReference type="Proteomes" id="UP000663869">
    <property type="component" value="Unassembled WGS sequence"/>
</dbReference>
<accession>A0A821FAH0</accession>
<dbReference type="EMBL" id="CAJOBQ010002260">
    <property type="protein sequence ID" value="CAF4549200.1"/>
    <property type="molecule type" value="Genomic_DNA"/>
</dbReference>
<organism evidence="8 9">
    <name type="scientific">Rotaria socialis</name>
    <dbReference type="NCBI Taxonomy" id="392032"/>
    <lineage>
        <taxon>Eukaryota</taxon>
        <taxon>Metazoa</taxon>
        <taxon>Spiralia</taxon>
        <taxon>Gnathifera</taxon>
        <taxon>Rotifera</taxon>
        <taxon>Eurotatoria</taxon>
        <taxon>Bdelloidea</taxon>
        <taxon>Philodinida</taxon>
        <taxon>Philodinidae</taxon>
        <taxon>Rotaria</taxon>
    </lineage>
</organism>
<evidence type="ECO:0000313" key="2">
    <source>
        <dbReference type="EMBL" id="CAF3265738.1"/>
    </source>
</evidence>
<feature type="transmembrane region" description="Helical" evidence="1">
    <location>
        <begin position="142"/>
        <end position="162"/>
    </location>
</feature>
<sequence>MTVMEPISQYVAIEWPQGEEIWFIQDELPQHNQFCTSEQEIMSIELAFSAVEDSLQIVHSSFEHVSSSITQQSNEIILLLEQSLAKQKTLLKQNQLFTDEIAKQQCTTDFYSESSQNNTIIFQLKSITTSLKYSFQSNIRPLVSIGIILITILFVSILFGYLGSCLSFYDDKHTPQFGNNVLLPGINYFGWFRTLAVP</sequence>
<dbReference type="Proteomes" id="UP000663872">
    <property type="component" value="Unassembled WGS sequence"/>
</dbReference>
<proteinExistence type="predicted"/>
<evidence type="ECO:0000313" key="4">
    <source>
        <dbReference type="EMBL" id="CAF3468707.1"/>
    </source>
</evidence>
<gene>
    <name evidence="4" type="ORF">FME351_LOCUS14664</name>
    <name evidence="3" type="ORF">GRG538_LOCUS1167</name>
    <name evidence="6" type="ORF">HFQ381_LOCUS21748</name>
    <name evidence="8" type="ORF">QYT958_LOCUS14629</name>
    <name evidence="2" type="ORF">TIS948_LOCUS16051</name>
    <name evidence="7" type="ORF">TSG867_LOCUS24534</name>
    <name evidence="5" type="ORF">UJA718_LOCUS12963</name>
</gene>
<dbReference type="Proteomes" id="UP000663825">
    <property type="component" value="Unassembled WGS sequence"/>
</dbReference>
<dbReference type="OrthoDB" id="10274816at2759"/>
<keyword evidence="1" id="KW-1133">Transmembrane helix</keyword>
<dbReference type="Proteomes" id="UP000663862">
    <property type="component" value="Unassembled WGS sequence"/>
</dbReference>
<evidence type="ECO:0000313" key="10">
    <source>
        <dbReference type="Proteomes" id="UP000663873"/>
    </source>
</evidence>
<keyword evidence="10" id="KW-1185">Reference proteome</keyword>
<dbReference type="Proteomes" id="UP000663873">
    <property type="component" value="Unassembled WGS sequence"/>
</dbReference>
<reference evidence="8" key="1">
    <citation type="submission" date="2021-02" db="EMBL/GenBank/DDBJ databases">
        <authorList>
            <person name="Nowell W R."/>
        </authorList>
    </citation>
    <scope>NUCLEOTIDE SEQUENCE</scope>
</reference>
<dbReference type="EMBL" id="CAJOBO010001981">
    <property type="protein sequence ID" value="CAF4423046.1"/>
    <property type="molecule type" value="Genomic_DNA"/>
</dbReference>